<dbReference type="HAMAP" id="MF_00221">
    <property type="entry name" value="NRAMP"/>
    <property type="match status" value="1"/>
</dbReference>
<protein>
    <submittedName>
        <fullName evidence="8">Uncharacterized protein</fullName>
    </submittedName>
</protein>
<evidence type="ECO:0000313" key="8">
    <source>
        <dbReference type="EMBL" id="GFR47169.1"/>
    </source>
</evidence>
<feature type="transmembrane region" description="Helical" evidence="7">
    <location>
        <begin position="379"/>
        <end position="403"/>
    </location>
</feature>
<dbReference type="EMBL" id="BMAR01000017">
    <property type="protein sequence ID" value="GFR47169.1"/>
    <property type="molecule type" value="Genomic_DNA"/>
</dbReference>
<keyword evidence="9" id="KW-1185">Reference proteome</keyword>
<dbReference type="PRINTS" id="PR00447">
    <property type="entry name" value="NATRESASSCMP"/>
</dbReference>
<evidence type="ECO:0000256" key="6">
    <source>
        <dbReference type="SAM" id="MobiDB-lite"/>
    </source>
</evidence>
<dbReference type="PANTHER" id="PTHR11706:SF101">
    <property type="entry name" value="MANGANESE TRANSPORTER SMF1"/>
    <property type="match status" value="1"/>
</dbReference>
<dbReference type="AlphaFoldDB" id="A0AAD3DU71"/>
<feature type="transmembrane region" description="Helical" evidence="7">
    <location>
        <begin position="499"/>
        <end position="521"/>
    </location>
</feature>
<evidence type="ECO:0000256" key="2">
    <source>
        <dbReference type="ARBA" id="ARBA00009965"/>
    </source>
</evidence>
<feature type="region of interest" description="Disordered" evidence="6">
    <location>
        <begin position="1"/>
        <end position="22"/>
    </location>
</feature>
<dbReference type="NCBIfam" id="NF037982">
    <property type="entry name" value="Nramp_1"/>
    <property type="match status" value="1"/>
</dbReference>
<gene>
    <name evidence="8" type="ORF">Agub_g8862</name>
</gene>
<evidence type="ECO:0000256" key="5">
    <source>
        <dbReference type="ARBA" id="ARBA00023136"/>
    </source>
</evidence>
<feature type="transmembrane region" description="Helical" evidence="7">
    <location>
        <begin position="294"/>
        <end position="313"/>
    </location>
</feature>
<dbReference type="InterPro" id="IPR001046">
    <property type="entry name" value="NRAMP_fam"/>
</dbReference>
<proteinExistence type="inferred from homology"/>
<feature type="transmembrane region" description="Helical" evidence="7">
    <location>
        <begin position="248"/>
        <end position="269"/>
    </location>
</feature>
<keyword evidence="3 7" id="KW-0812">Transmembrane</keyword>
<evidence type="ECO:0000256" key="4">
    <source>
        <dbReference type="ARBA" id="ARBA00022989"/>
    </source>
</evidence>
<feature type="transmembrane region" description="Helical" evidence="7">
    <location>
        <begin position="434"/>
        <end position="451"/>
    </location>
</feature>
<feature type="transmembrane region" description="Helical" evidence="7">
    <location>
        <begin position="345"/>
        <end position="367"/>
    </location>
</feature>
<dbReference type="GO" id="GO:0005886">
    <property type="term" value="C:plasma membrane"/>
    <property type="evidence" value="ECO:0007669"/>
    <property type="project" value="TreeGrafter"/>
</dbReference>
<feature type="transmembrane region" description="Helical" evidence="7">
    <location>
        <begin position="222"/>
        <end position="241"/>
    </location>
</feature>
<feature type="transmembrane region" description="Helical" evidence="7">
    <location>
        <begin position="457"/>
        <end position="479"/>
    </location>
</feature>
<dbReference type="Pfam" id="PF01566">
    <property type="entry name" value="Nramp"/>
    <property type="match status" value="1"/>
</dbReference>
<sequence length="530" mass="56512">MPAQHASVDVPSAIQENPMSTNIHKNPLASVQYDLSPDTSPLERRGSLCIAVDAAPPSRRSSTDLEREETQDTDANTRQPLLLGFRDGGEPVSLPESNASLSFPSANAPWYRKLFAFAGLGFLISVGYMDPGNWATDLAAGSSFGYTLLFVVLLSSLCAMFLQYLALKLGIASDRDLAQACRDAYPPALNRLLWLVAELAIAATDLAEVVGCAIAFNLLFGLPLWAGVLLTGADVLIMMVIEAKSFRALEALVAALTAIIAGCFIYEMVRSKPDMAKVMRGYLPSTQIVTDSKTLYIATGILGATVMPHNLYLHSSVIQTRAYPRTAPGRALAIRLGALDSTLSLLLAFTINSAILIVAAAAFHYGSPPRTDIADIADAYQLLASSLGAKAASVLFGVALLAAGQNSTITGTLSGQIVMEGFLSIKLRPWLRRLITRGTAIVPAVIVAAIMGRHGVAQLLVLSQVILSLTLPFAVFPLVHFTSSRRYLGRNANHWGVSVIAWMLFVVITGLNVNLLVQSFISGSFGGLGH</sequence>
<evidence type="ECO:0000256" key="7">
    <source>
        <dbReference type="SAM" id="Phobius"/>
    </source>
</evidence>
<accession>A0AAD3DU71</accession>
<feature type="region of interest" description="Disordered" evidence="6">
    <location>
        <begin position="53"/>
        <end position="76"/>
    </location>
</feature>
<dbReference type="Proteomes" id="UP001054857">
    <property type="component" value="Unassembled WGS sequence"/>
</dbReference>
<name>A0AAD3DU71_9CHLO</name>
<dbReference type="NCBIfam" id="TIGR01197">
    <property type="entry name" value="nramp"/>
    <property type="match status" value="1"/>
</dbReference>
<evidence type="ECO:0000256" key="3">
    <source>
        <dbReference type="ARBA" id="ARBA00022692"/>
    </source>
</evidence>
<keyword evidence="5 7" id="KW-0472">Membrane</keyword>
<feature type="transmembrane region" description="Helical" evidence="7">
    <location>
        <begin position="148"/>
        <end position="171"/>
    </location>
</feature>
<dbReference type="GO" id="GO:0005384">
    <property type="term" value="F:manganese ion transmembrane transporter activity"/>
    <property type="evidence" value="ECO:0007669"/>
    <property type="project" value="TreeGrafter"/>
</dbReference>
<comment type="caution">
    <text evidence="8">The sequence shown here is derived from an EMBL/GenBank/DDBJ whole genome shotgun (WGS) entry which is preliminary data.</text>
</comment>
<comment type="similarity">
    <text evidence="2">Belongs to the NRAMP (TC 2.A.55) family.</text>
</comment>
<reference evidence="8 9" key="1">
    <citation type="journal article" date="2021" name="Sci. Rep.">
        <title>Genome sequencing of the multicellular alga Astrephomene provides insights into convergent evolution of germ-soma differentiation.</title>
        <authorList>
            <person name="Yamashita S."/>
            <person name="Yamamoto K."/>
            <person name="Matsuzaki R."/>
            <person name="Suzuki S."/>
            <person name="Yamaguchi H."/>
            <person name="Hirooka S."/>
            <person name="Minakuchi Y."/>
            <person name="Miyagishima S."/>
            <person name="Kawachi M."/>
            <person name="Toyoda A."/>
            <person name="Nozaki H."/>
        </authorList>
    </citation>
    <scope>NUCLEOTIDE SEQUENCE [LARGE SCALE GENOMIC DNA]</scope>
    <source>
        <strain evidence="8 9">NIES-4017</strain>
    </source>
</reference>
<evidence type="ECO:0000313" key="9">
    <source>
        <dbReference type="Proteomes" id="UP001054857"/>
    </source>
</evidence>
<feature type="transmembrane region" description="Helical" evidence="7">
    <location>
        <begin position="192"/>
        <end position="216"/>
    </location>
</feature>
<dbReference type="GO" id="GO:0015086">
    <property type="term" value="F:cadmium ion transmembrane transporter activity"/>
    <property type="evidence" value="ECO:0007669"/>
    <property type="project" value="TreeGrafter"/>
</dbReference>
<keyword evidence="4 7" id="KW-1133">Transmembrane helix</keyword>
<feature type="compositionally biased region" description="Basic and acidic residues" evidence="6">
    <location>
        <begin position="61"/>
        <end position="70"/>
    </location>
</feature>
<comment type="subcellular location">
    <subcellularLocation>
        <location evidence="1">Membrane</location>
        <topology evidence="1">Multi-pass membrane protein</topology>
    </subcellularLocation>
</comment>
<evidence type="ECO:0000256" key="1">
    <source>
        <dbReference type="ARBA" id="ARBA00004141"/>
    </source>
</evidence>
<dbReference type="GO" id="GO:0034755">
    <property type="term" value="P:iron ion transmembrane transport"/>
    <property type="evidence" value="ECO:0007669"/>
    <property type="project" value="TreeGrafter"/>
</dbReference>
<organism evidence="8 9">
    <name type="scientific">Astrephomene gubernaculifera</name>
    <dbReference type="NCBI Taxonomy" id="47775"/>
    <lineage>
        <taxon>Eukaryota</taxon>
        <taxon>Viridiplantae</taxon>
        <taxon>Chlorophyta</taxon>
        <taxon>core chlorophytes</taxon>
        <taxon>Chlorophyceae</taxon>
        <taxon>CS clade</taxon>
        <taxon>Chlamydomonadales</taxon>
        <taxon>Astrephomenaceae</taxon>
        <taxon>Astrephomene</taxon>
    </lineage>
</organism>
<feature type="transmembrane region" description="Helical" evidence="7">
    <location>
        <begin position="110"/>
        <end position="128"/>
    </location>
</feature>
<dbReference type="NCBIfam" id="NF001923">
    <property type="entry name" value="PRK00701.1"/>
    <property type="match status" value="1"/>
</dbReference>
<dbReference type="PANTHER" id="PTHR11706">
    <property type="entry name" value="SOLUTE CARRIER PROTEIN FAMILY 11 MEMBER"/>
    <property type="match status" value="1"/>
</dbReference>